<sequence length="104" mass="12006">KFTDKDAKIVKETMSLFYMRSVNKTEETAIERSTILGRDESETGKNEIKILDFNGLNYVLRGIPFAEIKTLSVNFDLEVISYIWRLFSSFIWTSSTNVVELSPK</sequence>
<evidence type="ECO:0000313" key="1">
    <source>
        <dbReference type="EMBL" id="GAI07656.1"/>
    </source>
</evidence>
<dbReference type="EMBL" id="BARV01012762">
    <property type="protein sequence ID" value="GAI07656.1"/>
    <property type="molecule type" value="Genomic_DNA"/>
</dbReference>
<reference evidence="1" key="1">
    <citation type="journal article" date="2014" name="Front. Microbiol.">
        <title>High frequency of phylogenetically diverse reductive dehalogenase-homologous genes in deep subseafloor sedimentary metagenomes.</title>
        <authorList>
            <person name="Kawai M."/>
            <person name="Futagami T."/>
            <person name="Toyoda A."/>
            <person name="Takaki Y."/>
            <person name="Nishi S."/>
            <person name="Hori S."/>
            <person name="Arai W."/>
            <person name="Tsubouchi T."/>
            <person name="Morono Y."/>
            <person name="Uchiyama I."/>
            <person name="Ito T."/>
            <person name="Fujiyama A."/>
            <person name="Inagaki F."/>
            <person name="Takami H."/>
        </authorList>
    </citation>
    <scope>NUCLEOTIDE SEQUENCE</scope>
    <source>
        <strain evidence="1">Expedition CK06-06</strain>
    </source>
</reference>
<name>X1LP99_9ZZZZ</name>
<comment type="caution">
    <text evidence="1">The sequence shown here is derived from an EMBL/GenBank/DDBJ whole genome shotgun (WGS) entry which is preliminary data.</text>
</comment>
<gene>
    <name evidence="1" type="ORF">S06H3_23469</name>
</gene>
<feature type="non-terminal residue" evidence="1">
    <location>
        <position position="1"/>
    </location>
</feature>
<dbReference type="AlphaFoldDB" id="X1LP99"/>
<proteinExistence type="predicted"/>
<organism evidence="1">
    <name type="scientific">marine sediment metagenome</name>
    <dbReference type="NCBI Taxonomy" id="412755"/>
    <lineage>
        <taxon>unclassified sequences</taxon>
        <taxon>metagenomes</taxon>
        <taxon>ecological metagenomes</taxon>
    </lineage>
</organism>
<protein>
    <submittedName>
        <fullName evidence="1">Uncharacterized protein</fullName>
    </submittedName>
</protein>
<accession>X1LP99</accession>